<dbReference type="PANTHER" id="PTHR33698:SF1">
    <property type="entry name" value="NUCLEAR TRANSPORT FACTOR 2 (NTF2) FAMILY PROTEIN"/>
    <property type="match status" value="1"/>
</dbReference>
<proteinExistence type="predicted"/>
<evidence type="ECO:0000313" key="3">
    <source>
        <dbReference type="EMBL" id="OIT22878.1"/>
    </source>
</evidence>
<dbReference type="AlphaFoldDB" id="A0A1J6K0N8"/>
<feature type="transmembrane region" description="Helical" evidence="1">
    <location>
        <begin position="193"/>
        <end position="212"/>
    </location>
</feature>
<organism evidence="3 4">
    <name type="scientific">Nicotiana attenuata</name>
    <name type="common">Coyote tobacco</name>
    <dbReference type="NCBI Taxonomy" id="49451"/>
    <lineage>
        <taxon>Eukaryota</taxon>
        <taxon>Viridiplantae</taxon>
        <taxon>Streptophyta</taxon>
        <taxon>Embryophyta</taxon>
        <taxon>Tracheophyta</taxon>
        <taxon>Spermatophyta</taxon>
        <taxon>Magnoliopsida</taxon>
        <taxon>eudicotyledons</taxon>
        <taxon>Gunneridae</taxon>
        <taxon>Pentapetalae</taxon>
        <taxon>asterids</taxon>
        <taxon>lamiids</taxon>
        <taxon>Solanales</taxon>
        <taxon>Solanaceae</taxon>
        <taxon>Nicotianoideae</taxon>
        <taxon>Nicotianeae</taxon>
        <taxon>Nicotiana</taxon>
    </lineage>
</organism>
<dbReference type="Gramene" id="OIT22878">
    <property type="protein sequence ID" value="OIT22878"/>
    <property type="gene ID" value="A4A49_37339"/>
</dbReference>
<evidence type="ECO:0000313" key="4">
    <source>
        <dbReference type="Proteomes" id="UP000187609"/>
    </source>
</evidence>
<dbReference type="PANTHER" id="PTHR33698">
    <property type="entry name" value="NUCLEAR TRANSPORT FACTOR 2 (NTF2)-LIKE PROTEIN"/>
    <property type="match status" value="1"/>
</dbReference>
<evidence type="ECO:0000259" key="2">
    <source>
        <dbReference type="Pfam" id="PF12680"/>
    </source>
</evidence>
<comment type="caution">
    <text evidence="3">The sequence shown here is derived from an EMBL/GenBank/DDBJ whole genome shotgun (WGS) entry which is preliminary data.</text>
</comment>
<dbReference type="SMR" id="A0A1J6K0N8"/>
<keyword evidence="4" id="KW-1185">Reference proteome</keyword>
<gene>
    <name evidence="3" type="ORF">A4A49_37339</name>
</gene>
<feature type="domain" description="SnoaL-like" evidence="2">
    <location>
        <begin position="24"/>
        <end position="121"/>
    </location>
</feature>
<dbReference type="InterPro" id="IPR037401">
    <property type="entry name" value="SnoaL-like"/>
</dbReference>
<dbReference type="SUPFAM" id="SSF54427">
    <property type="entry name" value="NTF2-like"/>
    <property type="match status" value="1"/>
</dbReference>
<sequence length="217" mass="25192">MSNPFSMSHPDNDTSPCSTSETIKKFYSSINNNDLNQLALLISEDCFFDDFSYTRPFKGRKEALKFLEKLTACMGKNTKFCIEQIYEGVHLTTVVNWHLEWKKKQVPFTRGCSCYELSRDGEQLVIKKAQVIIESPIKPGSFALDVFQKVISVFDTFPEAAWFFLMNPQVVPTIYDMTLKPSISPIIAWYRKLWSITITILTLIYKLFLYIIEMFNK</sequence>
<accession>A0A1J6K0N8</accession>
<dbReference type="Gene3D" id="3.10.450.50">
    <property type="match status" value="1"/>
</dbReference>
<dbReference type="InterPro" id="IPR032710">
    <property type="entry name" value="NTF2-like_dom_sf"/>
</dbReference>
<keyword evidence="1" id="KW-1133">Transmembrane helix</keyword>
<keyword evidence="1" id="KW-0472">Membrane</keyword>
<dbReference type="Proteomes" id="UP000187609">
    <property type="component" value="Unassembled WGS sequence"/>
</dbReference>
<protein>
    <recommendedName>
        <fullName evidence="2">SnoaL-like domain-containing protein</fullName>
    </recommendedName>
</protein>
<reference evidence="3" key="1">
    <citation type="submission" date="2016-11" db="EMBL/GenBank/DDBJ databases">
        <title>The genome of Nicotiana attenuata.</title>
        <authorList>
            <person name="Xu S."/>
            <person name="Brockmoeller T."/>
            <person name="Gaquerel E."/>
            <person name="Navarro A."/>
            <person name="Kuhl H."/>
            <person name="Gase K."/>
            <person name="Ling Z."/>
            <person name="Zhou W."/>
            <person name="Kreitzer C."/>
            <person name="Stanke M."/>
            <person name="Tang H."/>
            <person name="Lyons E."/>
            <person name="Pandey P."/>
            <person name="Pandey S.P."/>
            <person name="Timmermann B."/>
            <person name="Baldwin I.T."/>
        </authorList>
    </citation>
    <scope>NUCLEOTIDE SEQUENCE [LARGE SCALE GENOMIC DNA]</scope>
    <source>
        <strain evidence="3">UT</strain>
    </source>
</reference>
<dbReference type="OMA" id="MGKNTEY"/>
<keyword evidence="1" id="KW-0812">Transmembrane</keyword>
<name>A0A1J6K0N8_NICAT</name>
<dbReference type="Pfam" id="PF12680">
    <property type="entry name" value="SnoaL_2"/>
    <property type="match status" value="1"/>
</dbReference>
<evidence type="ECO:0000256" key="1">
    <source>
        <dbReference type="SAM" id="Phobius"/>
    </source>
</evidence>
<dbReference type="EMBL" id="MJEQ01003441">
    <property type="protein sequence ID" value="OIT22878.1"/>
    <property type="molecule type" value="Genomic_DNA"/>
</dbReference>